<dbReference type="PROSITE" id="PS50943">
    <property type="entry name" value="HTH_CROC1"/>
    <property type="match status" value="1"/>
</dbReference>
<sequence length="77" mass="8162">MTSCPHPLIQQLTAERIRRGLSQRTAATRAGVSASTVCMWETGSSPSLTLLEIYAESLGFHLNLVAVAHATPGEATP</sequence>
<name>A0A4R5CJL7_9ACTN</name>
<comment type="caution">
    <text evidence="2">The sequence shown here is derived from an EMBL/GenBank/DDBJ whole genome shotgun (WGS) entry which is preliminary data.</text>
</comment>
<dbReference type="Gene3D" id="1.10.260.40">
    <property type="entry name" value="lambda repressor-like DNA-binding domains"/>
    <property type="match status" value="1"/>
</dbReference>
<dbReference type="AlphaFoldDB" id="A0A4R5CJL7"/>
<evidence type="ECO:0000313" key="3">
    <source>
        <dbReference type="Proteomes" id="UP000294513"/>
    </source>
</evidence>
<dbReference type="CDD" id="cd00093">
    <property type="entry name" value="HTH_XRE"/>
    <property type="match status" value="1"/>
</dbReference>
<protein>
    <submittedName>
        <fullName evidence="2">XRE family transcriptional regulator</fullName>
    </submittedName>
</protein>
<accession>A0A4R5CJL7</accession>
<dbReference type="Pfam" id="PF01381">
    <property type="entry name" value="HTH_3"/>
    <property type="match status" value="1"/>
</dbReference>
<feature type="domain" description="HTH cro/C1-type" evidence="1">
    <location>
        <begin position="12"/>
        <end position="65"/>
    </location>
</feature>
<dbReference type="SUPFAM" id="SSF47413">
    <property type="entry name" value="lambda repressor-like DNA-binding domains"/>
    <property type="match status" value="1"/>
</dbReference>
<dbReference type="InterPro" id="IPR001387">
    <property type="entry name" value="Cro/C1-type_HTH"/>
</dbReference>
<evidence type="ECO:0000259" key="1">
    <source>
        <dbReference type="PROSITE" id="PS50943"/>
    </source>
</evidence>
<dbReference type="InterPro" id="IPR010982">
    <property type="entry name" value="Lambda_DNA-bd_dom_sf"/>
</dbReference>
<dbReference type="SMART" id="SM00530">
    <property type="entry name" value="HTH_XRE"/>
    <property type="match status" value="1"/>
</dbReference>
<dbReference type="OrthoDB" id="7428772at2"/>
<gene>
    <name evidence="2" type="ORF">E1298_00715</name>
</gene>
<evidence type="ECO:0000313" key="2">
    <source>
        <dbReference type="EMBL" id="TDD97584.1"/>
    </source>
</evidence>
<organism evidence="2 3">
    <name type="scientific">Actinomadura rubrisoli</name>
    <dbReference type="NCBI Taxonomy" id="2530368"/>
    <lineage>
        <taxon>Bacteria</taxon>
        <taxon>Bacillati</taxon>
        <taxon>Actinomycetota</taxon>
        <taxon>Actinomycetes</taxon>
        <taxon>Streptosporangiales</taxon>
        <taxon>Thermomonosporaceae</taxon>
        <taxon>Actinomadura</taxon>
    </lineage>
</organism>
<dbReference type="EMBL" id="SMKU01000002">
    <property type="protein sequence ID" value="TDD97584.1"/>
    <property type="molecule type" value="Genomic_DNA"/>
</dbReference>
<dbReference type="RefSeq" id="WP_131888746.1">
    <property type="nucleotide sequence ID" value="NZ_SMKU01000002.1"/>
</dbReference>
<dbReference type="GO" id="GO:0003677">
    <property type="term" value="F:DNA binding"/>
    <property type="evidence" value="ECO:0007669"/>
    <property type="project" value="InterPro"/>
</dbReference>
<proteinExistence type="predicted"/>
<keyword evidence="3" id="KW-1185">Reference proteome</keyword>
<dbReference type="Proteomes" id="UP000294513">
    <property type="component" value="Unassembled WGS sequence"/>
</dbReference>
<reference evidence="2 3" key="1">
    <citation type="submission" date="2019-03" db="EMBL/GenBank/DDBJ databases">
        <title>Draft genome sequences of novel Actinobacteria.</title>
        <authorList>
            <person name="Sahin N."/>
            <person name="Ay H."/>
            <person name="Saygin H."/>
        </authorList>
    </citation>
    <scope>NUCLEOTIDE SEQUENCE [LARGE SCALE GENOMIC DNA]</scope>
    <source>
        <strain evidence="2 3">H3C3</strain>
    </source>
</reference>